<keyword evidence="3" id="KW-1185">Reference proteome</keyword>
<feature type="non-terminal residue" evidence="2">
    <location>
        <position position="1"/>
    </location>
</feature>
<dbReference type="AlphaFoldDB" id="A0A6A4GCK2"/>
<feature type="domain" description="Stress-response A/B barrel" evidence="1">
    <location>
        <begin position="1"/>
        <end position="64"/>
    </location>
</feature>
<dbReference type="EMBL" id="ML770616">
    <property type="protein sequence ID" value="KAE9383239.1"/>
    <property type="molecule type" value="Genomic_DNA"/>
</dbReference>
<evidence type="ECO:0000313" key="2">
    <source>
        <dbReference type="EMBL" id="KAE9383239.1"/>
    </source>
</evidence>
<dbReference type="InterPro" id="IPR013097">
    <property type="entry name" value="Dabb"/>
</dbReference>
<sequence length="64" mass="7168">KPGVTDEQKQQVVDGLIEMYKHSAHRVVEMPTAKGGRNINPEGHHKGLDLAFIIEFKVRTSLES</sequence>
<evidence type="ECO:0000313" key="3">
    <source>
        <dbReference type="Proteomes" id="UP000799118"/>
    </source>
</evidence>
<name>A0A6A4GCK2_9AGAR</name>
<dbReference type="Gene3D" id="3.30.70.100">
    <property type="match status" value="1"/>
</dbReference>
<dbReference type="Proteomes" id="UP000799118">
    <property type="component" value="Unassembled WGS sequence"/>
</dbReference>
<organism evidence="2 3">
    <name type="scientific">Gymnopus androsaceus JB14</name>
    <dbReference type="NCBI Taxonomy" id="1447944"/>
    <lineage>
        <taxon>Eukaryota</taxon>
        <taxon>Fungi</taxon>
        <taxon>Dikarya</taxon>
        <taxon>Basidiomycota</taxon>
        <taxon>Agaricomycotina</taxon>
        <taxon>Agaricomycetes</taxon>
        <taxon>Agaricomycetidae</taxon>
        <taxon>Agaricales</taxon>
        <taxon>Marasmiineae</taxon>
        <taxon>Omphalotaceae</taxon>
        <taxon>Gymnopus</taxon>
    </lineage>
</organism>
<accession>A0A6A4GCK2</accession>
<protein>
    <recommendedName>
        <fullName evidence="1">Stress-response A/B barrel domain-containing protein</fullName>
    </recommendedName>
</protein>
<reference evidence="2" key="1">
    <citation type="journal article" date="2019" name="Environ. Microbiol.">
        <title>Fungal ecological strategies reflected in gene transcription - a case study of two litter decomposers.</title>
        <authorList>
            <person name="Barbi F."/>
            <person name="Kohler A."/>
            <person name="Barry K."/>
            <person name="Baskaran P."/>
            <person name="Daum C."/>
            <person name="Fauchery L."/>
            <person name="Ihrmark K."/>
            <person name="Kuo A."/>
            <person name="LaButti K."/>
            <person name="Lipzen A."/>
            <person name="Morin E."/>
            <person name="Grigoriev I.V."/>
            <person name="Henrissat B."/>
            <person name="Lindahl B."/>
            <person name="Martin F."/>
        </authorList>
    </citation>
    <scope>NUCLEOTIDE SEQUENCE</scope>
    <source>
        <strain evidence="2">JB14</strain>
    </source>
</reference>
<gene>
    <name evidence="2" type="ORF">BT96DRAFT_844338</name>
</gene>
<dbReference type="PROSITE" id="PS51502">
    <property type="entry name" value="S_R_A_B_BARREL"/>
    <property type="match status" value="1"/>
</dbReference>
<proteinExistence type="predicted"/>
<evidence type="ECO:0000259" key="1">
    <source>
        <dbReference type="PROSITE" id="PS51502"/>
    </source>
</evidence>
<dbReference type="OrthoDB" id="1601230at2759"/>